<keyword evidence="2" id="KW-0560">Oxidoreductase</keyword>
<dbReference type="RefSeq" id="XP_062880287.1">
    <property type="nucleotide sequence ID" value="XM_063024217.1"/>
</dbReference>
<evidence type="ECO:0000313" key="4">
    <source>
        <dbReference type="EMBL" id="KGB74283.1"/>
    </source>
</evidence>
<keyword evidence="5" id="KW-1185">Reference proteome</keyword>
<dbReference type="OMA" id="FWEVEGY"/>
<dbReference type="Pfam" id="PF05368">
    <property type="entry name" value="NmrA"/>
    <property type="match status" value="1"/>
</dbReference>
<dbReference type="KEGG" id="cdeu:CNBG_0121"/>
<dbReference type="InterPro" id="IPR008030">
    <property type="entry name" value="NmrA-like"/>
</dbReference>
<dbReference type="InterPro" id="IPR036291">
    <property type="entry name" value="NAD(P)-bd_dom_sf"/>
</dbReference>
<name>A0A095E9K9_CRYD2</name>
<keyword evidence="1" id="KW-0521">NADP</keyword>
<dbReference type="Proteomes" id="UP000029445">
    <property type="component" value="Chromosome 4"/>
</dbReference>
<dbReference type="Gene3D" id="3.90.25.10">
    <property type="entry name" value="UDP-galactose 4-epimerase, domain 1"/>
    <property type="match status" value="1"/>
</dbReference>
<protein>
    <recommendedName>
        <fullName evidence="3">NmrA-like domain-containing protein</fullName>
    </recommendedName>
</protein>
<proteinExistence type="predicted"/>
<dbReference type="InterPro" id="IPR051609">
    <property type="entry name" value="NmrA/Isoflavone_reductase-like"/>
</dbReference>
<dbReference type="Gene3D" id="3.40.50.720">
    <property type="entry name" value="NAD(P)-binding Rossmann-like Domain"/>
    <property type="match status" value="1"/>
</dbReference>
<evidence type="ECO:0000256" key="1">
    <source>
        <dbReference type="ARBA" id="ARBA00022857"/>
    </source>
</evidence>
<evidence type="ECO:0000256" key="2">
    <source>
        <dbReference type="ARBA" id="ARBA00023002"/>
    </source>
</evidence>
<dbReference type="OrthoDB" id="5283654at2759"/>
<dbReference type="GO" id="GO:0016491">
    <property type="term" value="F:oxidoreductase activity"/>
    <property type="evidence" value="ECO:0007669"/>
    <property type="project" value="UniProtKB-KW"/>
</dbReference>
<evidence type="ECO:0000313" key="5">
    <source>
        <dbReference type="Proteomes" id="UP000029445"/>
    </source>
</evidence>
<dbReference type="AlphaFoldDB" id="A0A095E9K9"/>
<dbReference type="HOGENOM" id="CLU_940141_0_0_1"/>
<sequence>MAPIVALLGHNGTVGSNLLPYLINAHTKGSLKLVILYRPSSDLSKIPSDEGIEKRVIELKEGEEEKIRATVKDLEVIISTIATPSVSAQNYLVEALQGSSALKTFIPSDFGAPWDKQEIEIPGLAALKAKERVAEKAKELKVPIIEIKVGLFDLFFFGYKALGVDVKNNKVQYFHQSLKNPLHLTSLAYLGHAVTELVTDIDQLAQLPGTTLNIYDFAPTGQEIVDVLTKIHGKPTEQIEVSDKDNEEQLQGPRAIGAAIFKKWGDNNWGDIPKTEVDGWIGKEFAEIVKEWADKT</sequence>
<reference evidence="4 5" key="2">
    <citation type="journal article" date="2018" name="Proc. Natl. Acad. Sci.">
        <title>RNAi is a critical determinant of centromere evolution in closely related fungi.</title>
        <authorList>
            <person name="Yadav V."/>
            <person name="Sun S."/>
            <person name="Billmyre R.B."/>
            <person name="Thimmappa B.C."/>
            <person name="Shea T."/>
            <person name="Lintner R."/>
            <person name="Bakkeren G."/>
            <person name="Cuomo C.A."/>
            <person name="Heitman J."/>
            <person name="Sanyal K."/>
        </authorList>
    </citation>
    <scope>NUCLEOTIDE SEQUENCE [LARGE SCALE GENOMIC DNA]</scope>
    <source>
        <strain evidence="4 5">R265</strain>
    </source>
</reference>
<dbReference type="EMBL" id="CP025762">
    <property type="protein sequence ID" value="KGB74283.1"/>
    <property type="molecule type" value="Genomic_DNA"/>
</dbReference>
<evidence type="ECO:0000259" key="3">
    <source>
        <dbReference type="Pfam" id="PF05368"/>
    </source>
</evidence>
<dbReference type="PANTHER" id="PTHR47706">
    <property type="entry name" value="NMRA-LIKE FAMILY PROTEIN"/>
    <property type="match status" value="1"/>
</dbReference>
<feature type="domain" description="NmrA-like" evidence="3">
    <location>
        <begin position="6"/>
        <end position="246"/>
    </location>
</feature>
<organism evidence="4 5">
    <name type="scientific">Cryptococcus deuterogattii (strain R265)</name>
    <name type="common">Cryptococcus gattii VGII (strain R265)</name>
    <dbReference type="NCBI Taxonomy" id="294750"/>
    <lineage>
        <taxon>Eukaryota</taxon>
        <taxon>Fungi</taxon>
        <taxon>Dikarya</taxon>
        <taxon>Basidiomycota</taxon>
        <taxon>Agaricomycotina</taxon>
        <taxon>Tremellomycetes</taxon>
        <taxon>Tremellales</taxon>
        <taxon>Cryptococcaceae</taxon>
        <taxon>Cryptococcus</taxon>
        <taxon>Cryptococcus gattii species complex</taxon>
    </lineage>
</organism>
<dbReference type="PANTHER" id="PTHR47706:SF9">
    <property type="entry name" value="NMRA-LIKE DOMAIN-CONTAINING PROTEIN-RELATED"/>
    <property type="match status" value="1"/>
</dbReference>
<gene>
    <name evidence="4" type="ORF">CNBG_0121</name>
</gene>
<dbReference type="STRING" id="294750.A0A095E9K9"/>
<dbReference type="SUPFAM" id="SSF51735">
    <property type="entry name" value="NAD(P)-binding Rossmann-fold domains"/>
    <property type="match status" value="1"/>
</dbReference>
<dbReference type="VEuPathDB" id="FungiDB:CNBG_0121"/>
<reference evidence="4 5" key="1">
    <citation type="journal article" date="2011" name="MBio">
        <title>Genome variation in Cryptococcus gattii, an emerging pathogen of immunocompetent hosts.</title>
        <authorList>
            <person name="D'Souza C.A."/>
            <person name="Kronstad J.W."/>
            <person name="Taylor G."/>
            <person name="Warren R."/>
            <person name="Yuen M."/>
            <person name="Hu G."/>
            <person name="Jung W.H."/>
            <person name="Sham A."/>
            <person name="Kidd S.E."/>
            <person name="Tangen K."/>
            <person name="Lee N."/>
            <person name="Zeilmaker T."/>
            <person name="Sawkins J."/>
            <person name="McVicker G."/>
            <person name="Shah S."/>
            <person name="Gnerre S."/>
            <person name="Griggs A."/>
            <person name="Zeng Q."/>
            <person name="Bartlett K."/>
            <person name="Li W."/>
            <person name="Wang X."/>
            <person name="Heitman J."/>
            <person name="Stajich J.E."/>
            <person name="Fraser J.A."/>
            <person name="Meyer W."/>
            <person name="Carter D."/>
            <person name="Schein J."/>
            <person name="Krzywinski M."/>
            <person name="Kwon-Chung K.J."/>
            <person name="Varma A."/>
            <person name="Wang J."/>
            <person name="Brunham R."/>
            <person name="Fyfe M."/>
            <person name="Ouellette B.F."/>
            <person name="Siddiqui A."/>
            <person name="Marra M."/>
            <person name="Jones S."/>
            <person name="Holt R."/>
            <person name="Birren B.W."/>
            <person name="Galagan J.E."/>
            <person name="Cuomo C.A."/>
        </authorList>
    </citation>
    <scope>NUCLEOTIDE SEQUENCE [LARGE SCALE GENOMIC DNA]</scope>
    <source>
        <strain evidence="4 5">R265</strain>
    </source>
</reference>
<accession>A0A095E9K9</accession>
<dbReference type="GeneID" id="88176371"/>